<gene>
    <name evidence="2" type="ORF">OLEA9_A014890</name>
</gene>
<protein>
    <submittedName>
        <fullName evidence="2">Uncharacterized protein</fullName>
    </submittedName>
</protein>
<dbReference type="Proteomes" id="UP000594638">
    <property type="component" value="Unassembled WGS sequence"/>
</dbReference>
<evidence type="ECO:0000313" key="3">
    <source>
        <dbReference type="Proteomes" id="UP000594638"/>
    </source>
</evidence>
<feature type="transmembrane region" description="Helical" evidence="1">
    <location>
        <begin position="71"/>
        <end position="94"/>
    </location>
</feature>
<keyword evidence="1" id="KW-1133">Transmembrane helix</keyword>
<dbReference type="EMBL" id="CACTIH010007246">
    <property type="protein sequence ID" value="CAA3005517.1"/>
    <property type="molecule type" value="Genomic_DNA"/>
</dbReference>
<evidence type="ECO:0000256" key="1">
    <source>
        <dbReference type="SAM" id="Phobius"/>
    </source>
</evidence>
<name>A0A8S0TIK9_OLEEU</name>
<reference evidence="2 3" key="1">
    <citation type="submission" date="2019-12" db="EMBL/GenBank/DDBJ databases">
        <authorList>
            <person name="Alioto T."/>
            <person name="Alioto T."/>
            <person name="Gomez Garrido J."/>
        </authorList>
    </citation>
    <scope>NUCLEOTIDE SEQUENCE [LARGE SCALE GENOMIC DNA]</scope>
</reference>
<dbReference type="Gramene" id="OE9A014890T1">
    <property type="protein sequence ID" value="OE9A014890C1"/>
    <property type="gene ID" value="OE9A014890"/>
</dbReference>
<comment type="caution">
    <text evidence="2">The sequence shown here is derived from an EMBL/GenBank/DDBJ whole genome shotgun (WGS) entry which is preliminary data.</text>
</comment>
<proteinExistence type="predicted"/>
<sequence>MKSLHEGQWEPFGHGIKALIDFFFKYYLVSASVEKYFGFGLSEYSSEFLSANFEKYRAVSSRRWFLGYRSFLWLIFRYIFGVMSVDSVPSWYGITCRKPLLLGIIWNLMVFSWKSAFGIGRQILFAFADRSIFADGFI</sequence>
<evidence type="ECO:0000313" key="2">
    <source>
        <dbReference type="EMBL" id="CAA3005517.1"/>
    </source>
</evidence>
<keyword evidence="1" id="KW-0472">Membrane</keyword>
<keyword evidence="1" id="KW-0812">Transmembrane</keyword>
<accession>A0A8S0TIK9</accession>
<organism evidence="2 3">
    <name type="scientific">Olea europaea subsp. europaea</name>
    <dbReference type="NCBI Taxonomy" id="158383"/>
    <lineage>
        <taxon>Eukaryota</taxon>
        <taxon>Viridiplantae</taxon>
        <taxon>Streptophyta</taxon>
        <taxon>Embryophyta</taxon>
        <taxon>Tracheophyta</taxon>
        <taxon>Spermatophyta</taxon>
        <taxon>Magnoliopsida</taxon>
        <taxon>eudicotyledons</taxon>
        <taxon>Gunneridae</taxon>
        <taxon>Pentapetalae</taxon>
        <taxon>asterids</taxon>
        <taxon>lamiids</taxon>
        <taxon>Lamiales</taxon>
        <taxon>Oleaceae</taxon>
        <taxon>Oleeae</taxon>
        <taxon>Olea</taxon>
    </lineage>
</organism>
<dbReference type="AlphaFoldDB" id="A0A8S0TIK9"/>
<feature type="transmembrane region" description="Helical" evidence="1">
    <location>
        <begin position="100"/>
        <end position="120"/>
    </location>
</feature>
<keyword evidence="3" id="KW-1185">Reference proteome</keyword>